<sequence length="100" mass="10670">MELQMGKTGDRTPDLQVGGRLVYRSATAAQAGYVSAVTQSPPSATTTPTRVSRCDSPRDPSTRPQQQRASMNIRAGGVAGRHTTTRRGAELMEEAPVAQE</sequence>
<name>A0A9N7U0N6_PLEPL</name>
<feature type="compositionally biased region" description="Basic and acidic residues" evidence="1">
    <location>
        <begin position="52"/>
        <end position="61"/>
    </location>
</feature>
<protein>
    <submittedName>
        <fullName evidence="2">Uncharacterized protein</fullName>
    </submittedName>
</protein>
<organism evidence="2 3">
    <name type="scientific">Pleuronectes platessa</name>
    <name type="common">European plaice</name>
    <dbReference type="NCBI Taxonomy" id="8262"/>
    <lineage>
        <taxon>Eukaryota</taxon>
        <taxon>Metazoa</taxon>
        <taxon>Chordata</taxon>
        <taxon>Craniata</taxon>
        <taxon>Vertebrata</taxon>
        <taxon>Euteleostomi</taxon>
        <taxon>Actinopterygii</taxon>
        <taxon>Neopterygii</taxon>
        <taxon>Teleostei</taxon>
        <taxon>Neoteleostei</taxon>
        <taxon>Acanthomorphata</taxon>
        <taxon>Carangaria</taxon>
        <taxon>Pleuronectiformes</taxon>
        <taxon>Pleuronectoidei</taxon>
        <taxon>Pleuronectidae</taxon>
        <taxon>Pleuronectes</taxon>
    </lineage>
</organism>
<evidence type="ECO:0000313" key="2">
    <source>
        <dbReference type="EMBL" id="CAB1422526.1"/>
    </source>
</evidence>
<keyword evidence="3" id="KW-1185">Reference proteome</keyword>
<dbReference type="EMBL" id="CADEAL010000591">
    <property type="protein sequence ID" value="CAB1422526.1"/>
    <property type="molecule type" value="Genomic_DNA"/>
</dbReference>
<gene>
    <name evidence="2" type="ORF">PLEPLA_LOCUS10442</name>
</gene>
<dbReference type="AlphaFoldDB" id="A0A9N7U0N6"/>
<feature type="compositionally biased region" description="Low complexity" evidence="1">
    <location>
        <begin position="35"/>
        <end position="51"/>
    </location>
</feature>
<dbReference type="Proteomes" id="UP001153269">
    <property type="component" value="Unassembled WGS sequence"/>
</dbReference>
<feature type="region of interest" description="Disordered" evidence="1">
    <location>
        <begin position="33"/>
        <end position="100"/>
    </location>
</feature>
<accession>A0A9N7U0N6</accession>
<reference evidence="2" key="1">
    <citation type="submission" date="2020-03" db="EMBL/GenBank/DDBJ databases">
        <authorList>
            <person name="Weist P."/>
        </authorList>
    </citation>
    <scope>NUCLEOTIDE SEQUENCE</scope>
</reference>
<proteinExistence type="predicted"/>
<comment type="caution">
    <text evidence="2">The sequence shown here is derived from an EMBL/GenBank/DDBJ whole genome shotgun (WGS) entry which is preliminary data.</text>
</comment>
<evidence type="ECO:0000256" key="1">
    <source>
        <dbReference type="SAM" id="MobiDB-lite"/>
    </source>
</evidence>
<evidence type="ECO:0000313" key="3">
    <source>
        <dbReference type="Proteomes" id="UP001153269"/>
    </source>
</evidence>